<dbReference type="GO" id="GO:0003677">
    <property type="term" value="F:DNA binding"/>
    <property type="evidence" value="ECO:0007669"/>
    <property type="project" value="UniProtKB-KW"/>
</dbReference>
<feature type="domain" description="DNA methylase N-4/N-6" evidence="10">
    <location>
        <begin position="48"/>
        <end position="269"/>
    </location>
</feature>
<comment type="catalytic activity">
    <reaction evidence="8">
        <text>a 2'-deoxycytidine in DNA + S-adenosyl-L-methionine = an N(4)-methyl-2'-deoxycytidine in DNA + S-adenosyl-L-homocysteine + H(+)</text>
        <dbReference type="Rhea" id="RHEA:16857"/>
        <dbReference type="Rhea" id="RHEA-COMP:11369"/>
        <dbReference type="Rhea" id="RHEA-COMP:13674"/>
        <dbReference type="ChEBI" id="CHEBI:15378"/>
        <dbReference type="ChEBI" id="CHEBI:57856"/>
        <dbReference type="ChEBI" id="CHEBI:59789"/>
        <dbReference type="ChEBI" id="CHEBI:85452"/>
        <dbReference type="ChEBI" id="CHEBI:137933"/>
        <dbReference type="EC" id="2.1.1.113"/>
    </reaction>
</comment>
<dbReference type="InterPro" id="IPR001091">
    <property type="entry name" value="RM_Methyltransferase"/>
</dbReference>
<dbReference type="InterPro" id="IPR017985">
    <property type="entry name" value="MeTrfase_CN4_CS"/>
</dbReference>
<dbReference type="GO" id="GO:0015667">
    <property type="term" value="F:site-specific DNA-methyltransferase (cytosine-N4-specific) activity"/>
    <property type="evidence" value="ECO:0007669"/>
    <property type="project" value="UniProtKB-EC"/>
</dbReference>
<dbReference type="RefSeq" id="WP_118942476.1">
    <property type="nucleotide sequence ID" value="NZ_CP032125.1"/>
</dbReference>
<evidence type="ECO:0000256" key="2">
    <source>
        <dbReference type="ARBA" id="ARBA00022603"/>
    </source>
</evidence>
<evidence type="ECO:0000256" key="3">
    <source>
        <dbReference type="ARBA" id="ARBA00022679"/>
    </source>
</evidence>
<keyword evidence="12" id="KW-1185">Reference proteome</keyword>
<evidence type="ECO:0000256" key="1">
    <source>
        <dbReference type="ARBA" id="ARBA00010203"/>
    </source>
</evidence>
<organism evidence="11 12">
    <name type="scientific">Profundibacter amoris</name>
    <dbReference type="NCBI Taxonomy" id="2171755"/>
    <lineage>
        <taxon>Bacteria</taxon>
        <taxon>Pseudomonadati</taxon>
        <taxon>Pseudomonadota</taxon>
        <taxon>Alphaproteobacteria</taxon>
        <taxon>Rhodobacterales</taxon>
        <taxon>Paracoccaceae</taxon>
        <taxon>Profundibacter</taxon>
    </lineage>
</organism>
<keyword evidence="2 11" id="KW-0489">Methyltransferase</keyword>
<evidence type="ECO:0000256" key="7">
    <source>
        <dbReference type="ARBA" id="ARBA00047942"/>
    </source>
</evidence>
<keyword evidence="5" id="KW-0680">Restriction system</keyword>
<dbReference type="EMBL" id="CP032125">
    <property type="protein sequence ID" value="AXX97819.1"/>
    <property type="molecule type" value="Genomic_DNA"/>
</dbReference>
<evidence type="ECO:0000259" key="10">
    <source>
        <dbReference type="Pfam" id="PF01555"/>
    </source>
</evidence>
<keyword evidence="4" id="KW-0949">S-adenosyl-L-methionine</keyword>
<comment type="similarity">
    <text evidence="1">Belongs to the N(4)/N(6)-methyltransferase family. N(4) subfamily.</text>
</comment>
<dbReference type="PROSITE" id="PS00093">
    <property type="entry name" value="N4_MTASE"/>
    <property type="match status" value="1"/>
</dbReference>
<evidence type="ECO:0000256" key="8">
    <source>
        <dbReference type="ARBA" id="ARBA00049120"/>
    </source>
</evidence>
<dbReference type="EC" id="2.1.1.-" evidence="9"/>
<dbReference type="REBASE" id="271559">
    <property type="entry name" value="M.RbaBAR1ORF7685P"/>
</dbReference>
<dbReference type="SUPFAM" id="SSF53335">
    <property type="entry name" value="S-adenosyl-L-methionine-dependent methyltransferases"/>
    <property type="match status" value="1"/>
</dbReference>
<name>A0A347UG41_9RHOB</name>
<evidence type="ECO:0000256" key="9">
    <source>
        <dbReference type="RuleBase" id="RU362026"/>
    </source>
</evidence>
<evidence type="ECO:0000256" key="4">
    <source>
        <dbReference type="ARBA" id="ARBA00022691"/>
    </source>
</evidence>
<dbReference type="Proteomes" id="UP000261704">
    <property type="component" value="Chromosome"/>
</dbReference>
<dbReference type="InterPro" id="IPR029063">
    <property type="entry name" value="SAM-dependent_MTases_sf"/>
</dbReference>
<keyword evidence="6" id="KW-0238">DNA-binding</keyword>
<evidence type="ECO:0000256" key="6">
    <source>
        <dbReference type="ARBA" id="ARBA00023125"/>
    </source>
</evidence>
<accession>A0A347UG41</accession>
<dbReference type="GO" id="GO:0009307">
    <property type="term" value="P:DNA restriction-modification system"/>
    <property type="evidence" value="ECO:0007669"/>
    <property type="project" value="UniProtKB-KW"/>
</dbReference>
<dbReference type="GO" id="GO:0009007">
    <property type="term" value="F:site-specific DNA-methyltransferase (adenine-specific) activity"/>
    <property type="evidence" value="ECO:0007669"/>
    <property type="project" value="UniProtKB-EC"/>
</dbReference>
<evidence type="ECO:0000256" key="5">
    <source>
        <dbReference type="ARBA" id="ARBA00022747"/>
    </source>
</evidence>
<sequence length="299" mass="34357">MSTTSSKSVRKRKTKAASIIRLHSDVMAHVERENNLKFMRRFDDASMKLIVTSPPYNLGKEYEKKRSQEFYIEEQTACIAEAVRLLHPNGSICWQVGNHVQNGEVFPLDILLYPLFKQHGLRLRNRIVWTFGHGLHCQKRFSGRHETILWFTKSDDYTFNLDPVRVPSKYPNKKYFKGPNKGKISSNPLGKNPEDVWDIPNVKANHVEKTEHPCQFPVALVERLVLALTDEGDSVLDPYLGAGSSAVAALRHDRHAFGCDLEKSYIDIAWKRIHEHRAGTLRTRPMNKPVYDPNDKVVK</sequence>
<dbReference type="GO" id="GO:0008170">
    <property type="term" value="F:N-methyltransferase activity"/>
    <property type="evidence" value="ECO:0007669"/>
    <property type="project" value="InterPro"/>
</dbReference>
<gene>
    <name evidence="11" type="ORF">BAR1_07685</name>
</gene>
<keyword evidence="3 11" id="KW-0808">Transferase</keyword>
<comment type="catalytic activity">
    <reaction evidence="7">
        <text>a 2'-deoxyadenosine in DNA + S-adenosyl-L-methionine = an N(6)-methyl-2'-deoxyadenosine in DNA + S-adenosyl-L-homocysteine + H(+)</text>
        <dbReference type="Rhea" id="RHEA:15197"/>
        <dbReference type="Rhea" id="RHEA-COMP:12418"/>
        <dbReference type="Rhea" id="RHEA-COMP:12419"/>
        <dbReference type="ChEBI" id="CHEBI:15378"/>
        <dbReference type="ChEBI" id="CHEBI:57856"/>
        <dbReference type="ChEBI" id="CHEBI:59789"/>
        <dbReference type="ChEBI" id="CHEBI:90615"/>
        <dbReference type="ChEBI" id="CHEBI:90616"/>
        <dbReference type="EC" id="2.1.1.72"/>
    </reaction>
</comment>
<proteinExistence type="inferred from homology"/>
<dbReference type="Gene3D" id="3.40.50.150">
    <property type="entry name" value="Vaccinia Virus protein VP39"/>
    <property type="match status" value="1"/>
</dbReference>
<protein>
    <recommendedName>
        <fullName evidence="9">Methyltransferase</fullName>
        <ecNumber evidence="9">2.1.1.-</ecNumber>
    </recommendedName>
</protein>
<evidence type="ECO:0000313" key="12">
    <source>
        <dbReference type="Proteomes" id="UP000261704"/>
    </source>
</evidence>
<dbReference type="InterPro" id="IPR002941">
    <property type="entry name" value="DNA_methylase_N4/N6"/>
</dbReference>
<dbReference type="PRINTS" id="PR00508">
    <property type="entry name" value="S21N4MTFRASE"/>
</dbReference>
<dbReference type="AlphaFoldDB" id="A0A347UG41"/>
<dbReference type="OrthoDB" id="9773571at2"/>
<dbReference type="Pfam" id="PF01555">
    <property type="entry name" value="N6_N4_Mtase"/>
    <property type="match status" value="1"/>
</dbReference>
<reference evidence="11 12" key="1">
    <citation type="submission" date="2018-09" db="EMBL/GenBank/DDBJ databases">
        <title>Profundibacter amoris BAR1 gen. nov., sp. nov., a new member of the Roseobacter clade isolated at Lokis Castle Vent Field on the Arctic Mid-Oceanic Ridge.</title>
        <authorList>
            <person name="Le Moine Bauer S."/>
            <person name="Sjoeberg A.G."/>
            <person name="L'Haridon S."/>
            <person name="Stokke R."/>
            <person name="Roalkvam I."/>
            <person name="Steen I.H."/>
            <person name="Dahle H."/>
        </authorList>
    </citation>
    <scope>NUCLEOTIDE SEQUENCE [LARGE SCALE GENOMIC DNA]</scope>
    <source>
        <strain evidence="11 12">BAR1</strain>
    </source>
</reference>
<evidence type="ECO:0000313" key="11">
    <source>
        <dbReference type="EMBL" id="AXX97819.1"/>
    </source>
</evidence>
<dbReference type="GO" id="GO:0032259">
    <property type="term" value="P:methylation"/>
    <property type="evidence" value="ECO:0007669"/>
    <property type="project" value="UniProtKB-KW"/>
</dbReference>
<dbReference type="KEGG" id="pamo:BAR1_07685"/>